<dbReference type="InterPro" id="IPR036551">
    <property type="entry name" value="Flavin_trans-like"/>
</dbReference>
<dbReference type="GO" id="GO:0003824">
    <property type="term" value="F:catalytic activity"/>
    <property type="evidence" value="ECO:0007669"/>
    <property type="project" value="InterPro"/>
</dbReference>
<dbReference type="Pfam" id="PF02441">
    <property type="entry name" value="Flavoprotein"/>
    <property type="match status" value="1"/>
</dbReference>
<organism evidence="2">
    <name type="scientific">marine sediment metagenome</name>
    <dbReference type="NCBI Taxonomy" id="412755"/>
    <lineage>
        <taxon>unclassified sequences</taxon>
        <taxon>metagenomes</taxon>
        <taxon>ecological metagenomes</taxon>
    </lineage>
</organism>
<name>X0YFR7_9ZZZZ</name>
<dbReference type="EMBL" id="BARS01040432">
    <property type="protein sequence ID" value="GAG35676.1"/>
    <property type="molecule type" value="Genomic_DNA"/>
</dbReference>
<protein>
    <recommendedName>
        <fullName evidence="1">Flavoprotein domain-containing protein</fullName>
    </recommendedName>
</protein>
<gene>
    <name evidence="2" type="ORF">S01H1_61637</name>
</gene>
<feature type="domain" description="Flavoprotein" evidence="1">
    <location>
        <begin position="1"/>
        <end position="45"/>
    </location>
</feature>
<accession>X0YFR7</accession>
<proteinExistence type="predicted"/>
<sequence length="50" mass="5225">MTVFVAVTGASGVVYADRAISLLAEKGAAVWATLTPTGAEIVRHELRLDP</sequence>
<dbReference type="Gene3D" id="3.40.50.1950">
    <property type="entry name" value="Flavin prenyltransferase-like"/>
    <property type="match status" value="1"/>
</dbReference>
<comment type="caution">
    <text evidence="2">The sequence shown here is derived from an EMBL/GenBank/DDBJ whole genome shotgun (WGS) entry which is preliminary data.</text>
</comment>
<evidence type="ECO:0000259" key="1">
    <source>
        <dbReference type="Pfam" id="PF02441"/>
    </source>
</evidence>
<dbReference type="SUPFAM" id="SSF52507">
    <property type="entry name" value="Homo-oligomeric flavin-containing Cys decarboxylases, HFCD"/>
    <property type="match status" value="1"/>
</dbReference>
<dbReference type="AlphaFoldDB" id="X0YFR7"/>
<reference evidence="2" key="1">
    <citation type="journal article" date="2014" name="Front. Microbiol.">
        <title>High frequency of phylogenetically diverse reductive dehalogenase-homologous genes in deep subseafloor sedimentary metagenomes.</title>
        <authorList>
            <person name="Kawai M."/>
            <person name="Futagami T."/>
            <person name="Toyoda A."/>
            <person name="Takaki Y."/>
            <person name="Nishi S."/>
            <person name="Hori S."/>
            <person name="Arai W."/>
            <person name="Tsubouchi T."/>
            <person name="Morono Y."/>
            <person name="Uchiyama I."/>
            <person name="Ito T."/>
            <person name="Fujiyama A."/>
            <person name="Inagaki F."/>
            <person name="Takami H."/>
        </authorList>
    </citation>
    <scope>NUCLEOTIDE SEQUENCE</scope>
    <source>
        <strain evidence="2">Expedition CK06-06</strain>
    </source>
</reference>
<dbReference type="InterPro" id="IPR003382">
    <property type="entry name" value="Flavoprotein"/>
</dbReference>
<feature type="non-terminal residue" evidence="2">
    <location>
        <position position="50"/>
    </location>
</feature>
<evidence type="ECO:0000313" key="2">
    <source>
        <dbReference type="EMBL" id="GAG35676.1"/>
    </source>
</evidence>